<dbReference type="PANTHER" id="PTHR43409">
    <property type="entry name" value="ANAEROBIC MAGNESIUM-PROTOPORPHYRIN IX MONOMETHYL ESTER CYCLASE-RELATED"/>
    <property type="match status" value="1"/>
</dbReference>
<keyword evidence="9" id="KW-1185">Reference proteome</keyword>
<name>A0AAW6TTJ5_9BACT</name>
<dbReference type="SFLD" id="SFLDG01082">
    <property type="entry name" value="B12-binding_domain_containing"/>
    <property type="match status" value="1"/>
</dbReference>
<dbReference type="InterPro" id="IPR051198">
    <property type="entry name" value="BchE-like"/>
</dbReference>
<dbReference type="InterPro" id="IPR034466">
    <property type="entry name" value="Methyltransferase_Class_B"/>
</dbReference>
<dbReference type="Gene3D" id="3.40.50.280">
    <property type="entry name" value="Cobalamin-binding domain"/>
    <property type="match status" value="1"/>
</dbReference>
<dbReference type="Proteomes" id="UP001431776">
    <property type="component" value="Unassembled WGS sequence"/>
</dbReference>
<dbReference type="InterPro" id="IPR058240">
    <property type="entry name" value="rSAM_sf"/>
</dbReference>
<dbReference type="RefSeq" id="WP_349244032.1">
    <property type="nucleotide sequence ID" value="NZ_JASCXX010000005.1"/>
</dbReference>
<dbReference type="InterPro" id="IPR036724">
    <property type="entry name" value="Cobalamin-bd_sf"/>
</dbReference>
<dbReference type="CDD" id="cd01335">
    <property type="entry name" value="Radical_SAM"/>
    <property type="match status" value="1"/>
</dbReference>
<keyword evidence="2" id="KW-0949">S-adenosyl-L-methionine</keyword>
<dbReference type="InterPro" id="IPR023404">
    <property type="entry name" value="rSAM_horseshoe"/>
</dbReference>
<dbReference type="InterPro" id="IPR023969">
    <property type="entry name" value="CHP04072_B12-bd/rSAM"/>
</dbReference>
<keyword evidence="3" id="KW-0479">Metal-binding</keyword>
<dbReference type="SFLD" id="SFLDG01123">
    <property type="entry name" value="methyltransferase_(Class_B)"/>
    <property type="match status" value="1"/>
</dbReference>
<dbReference type="GO" id="GO:0046872">
    <property type="term" value="F:metal ion binding"/>
    <property type="evidence" value="ECO:0007669"/>
    <property type="project" value="UniProtKB-KW"/>
</dbReference>
<dbReference type="CDD" id="cd02068">
    <property type="entry name" value="radical_SAM_B12_BD"/>
    <property type="match status" value="1"/>
</dbReference>
<dbReference type="Pfam" id="PF04055">
    <property type="entry name" value="Radical_SAM"/>
    <property type="match status" value="1"/>
</dbReference>
<evidence type="ECO:0000256" key="5">
    <source>
        <dbReference type="ARBA" id="ARBA00023014"/>
    </source>
</evidence>
<dbReference type="InterPro" id="IPR006158">
    <property type="entry name" value="Cobalamin-bd"/>
</dbReference>
<feature type="domain" description="B12-binding" evidence="6">
    <location>
        <begin position="1"/>
        <end position="150"/>
    </location>
</feature>
<reference evidence="8" key="1">
    <citation type="submission" date="2023-05" db="EMBL/GenBank/DDBJ databases">
        <title>Anaerotaeda fermentans gen. nov., sp. nov., a novel anaerobic planctomycete of the new family within the order Sedimentisphaerales isolated from Taman Peninsula, Russia.</title>
        <authorList>
            <person name="Khomyakova M.A."/>
            <person name="Merkel A.Y."/>
            <person name="Slobodkin A.I."/>
        </authorList>
    </citation>
    <scope>NUCLEOTIDE SEQUENCE</scope>
    <source>
        <strain evidence="8">M17dextr</strain>
    </source>
</reference>
<evidence type="ECO:0000259" key="6">
    <source>
        <dbReference type="PROSITE" id="PS51332"/>
    </source>
</evidence>
<comment type="caution">
    <text evidence="8">The sequence shown here is derived from an EMBL/GenBank/DDBJ whole genome shotgun (WGS) entry which is preliminary data.</text>
</comment>
<dbReference type="SUPFAM" id="SSF52242">
    <property type="entry name" value="Cobalamin (vitamin B12)-binding domain"/>
    <property type="match status" value="1"/>
</dbReference>
<evidence type="ECO:0000256" key="3">
    <source>
        <dbReference type="ARBA" id="ARBA00022723"/>
    </source>
</evidence>
<dbReference type="SUPFAM" id="SSF102114">
    <property type="entry name" value="Radical SAM enzymes"/>
    <property type="match status" value="1"/>
</dbReference>
<dbReference type="PROSITE" id="PS51918">
    <property type="entry name" value="RADICAL_SAM"/>
    <property type="match status" value="1"/>
</dbReference>
<dbReference type="Gene3D" id="3.80.30.20">
    <property type="entry name" value="tm_1862 like domain"/>
    <property type="match status" value="1"/>
</dbReference>
<evidence type="ECO:0000259" key="7">
    <source>
        <dbReference type="PROSITE" id="PS51918"/>
    </source>
</evidence>
<organism evidence="8 9">
    <name type="scientific">Anaerobaca lacustris</name>
    <dbReference type="NCBI Taxonomy" id="3044600"/>
    <lineage>
        <taxon>Bacteria</taxon>
        <taxon>Pseudomonadati</taxon>
        <taxon>Planctomycetota</taxon>
        <taxon>Phycisphaerae</taxon>
        <taxon>Sedimentisphaerales</taxon>
        <taxon>Anaerobacaceae</taxon>
        <taxon>Anaerobaca</taxon>
    </lineage>
</organism>
<evidence type="ECO:0000313" key="8">
    <source>
        <dbReference type="EMBL" id="MDI6448622.1"/>
    </source>
</evidence>
<dbReference type="GO" id="GO:0051539">
    <property type="term" value="F:4 iron, 4 sulfur cluster binding"/>
    <property type="evidence" value="ECO:0007669"/>
    <property type="project" value="UniProtKB-KW"/>
</dbReference>
<dbReference type="GO" id="GO:0031419">
    <property type="term" value="F:cobalamin binding"/>
    <property type="evidence" value="ECO:0007669"/>
    <property type="project" value="InterPro"/>
</dbReference>
<keyword evidence="4" id="KW-0408">Iron</keyword>
<gene>
    <name evidence="8" type="ORF">QJ522_06165</name>
</gene>
<dbReference type="InterPro" id="IPR007197">
    <property type="entry name" value="rSAM"/>
</dbReference>
<dbReference type="AlphaFoldDB" id="A0AAW6TTJ5"/>
<dbReference type="GO" id="GO:0003824">
    <property type="term" value="F:catalytic activity"/>
    <property type="evidence" value="ECO:0007669"/>
    <property type="project" value="InterPro"/>
</dbReference>
<dbReference type="PANTHER" id="PTHR43409:SF16">
    <property type="entry name" value="SLR0320 PROTEIN"/>
    <property type="match status" value="1"/>
</dbReference>
<evidence type="ECO:0000256" key="2">
    <source>
        <dbReference type="ARBA" id="ARBA00022691"/>
    </source>
</evidence>
<dbReference type="SFLD" id="SFLDS00029">
    <property type="entry name" value="Radical_SAM"/>
    <property type="match status" value="1"/>
</dbReference>
<comment type="cofactor">
    <cofactor evidence="1">
        <name>[4Fe-4S] cluster</name>
        <dbReference type="ChEBI" id="CHEBI:49883"/>
    </cofactor>
</comment>
<sequence>MSRVLLISANTCVDPYPVFPLGMATVAAALTEAGHEVLQFDWLAAGEVAEALSKALAAFGPDVVAVSIRNLDRVDSLAESNEGWELRGARDVIALLRKQMDVPIVVGGPAVSIMPREVRAYVDADVAIVGEGERSIVEVVEAAAQSGSLPEIWPSESERLSGVGQRSPCLDPSLVSFYWNASGILGLQTKRGCSYHCCYCTYPGLEGPCFRPRPAEAVVADVERLKRDFQVDTVFFADSVFNDPAGHYLELAEALARRELGVKWAAYFSPKGMNREAVALCRRAGLYAVELGVDAASDATLHGMGKAFTWADAREATDMLSRSHVACAQFIIFGGPDETAETVEEGLNNIAALEYCVVFGFSGIRIYPATPLHRRALAEGVVQKDESLFEPVYYISPTVDKTWMDRRLTEAWARRPDRVFPPQRGYRVTAKLRSLGWKGLLWERLIARWPSETTSDGVGDARTVEHG</sequence>
<evidence type="ECO:0000313" key="9">
    <source>
        <dbReference type="Proteomes" id="UP001431776"/>
    </source>
</evidence>
<dbReference type="InterPro" id="IPR006638">
    <property type="entry name" value="Elp3/MiaA/NifB-like_rSAM"/>
</dbReference>
<feature type="domain" description="Radical SAM core" evidence="7">
    <location>
        <begin position="179"/>
        <end position="407"/>
    </location>
</feature>
<dbReference type="Pfam" id="PF02310">
    <property type="entry name" value="B12-binding"/>
    <property type="match status" value="1"/>
</dbReference>
<proteinExistence type="predicted"/>
<dbReference type="SMART" id="SM00729">
    <property type="entry name" value="Elp3"/>
    <property type="match status" value="1"/>
</dbReference>
<keyword evidence="5" id="KW-0411">Iron-sulfur</keyword>
<evidence type="ECO:0000256" key="1">
    <source>
        <dbReference type="ARBA" id="ARBA00001966"/>
    </source>
</evidence>
<dbReference type="PROSITE" id="PS51332">
    <property type="entry name" value="B12_BINDING"/>
    <property type="match status" value="1"/>
</dbReference>
<dbReference type="EMBL" id="JASCXX010000005">
    <property type="protein sequence ID" value="MDI6448622.1"/>
    <property type="molecule type" value="Genomic_DNA"/>
</dbReference>
<dbReference type="GO" id="GO:0005829">
    <property type="term" value="C:cytosol"/>
    <property type="evidence" value="ECO:0007669"/>
    <property type="project" value="TreeGrafter"/>
</dbReference>
<dbReference type="NCBIfam" id="TIGR04072">
    <property type="entry name" value="rSAM_ladder_B12"/>
    <property type="match status" value="1"/>
</dbReference>
<accession>A0AAW6TTJ5</accession>
<protein>
    <submittedName>
        <fullName evidence="8">Lipid biosynthesis B12-binding/radical SAM protein</fullName>
    </submittedName>
</protein>
<evidence type="ECO:0000256" key="4">
    <source>
        <dbReference type="ARBA" id="ARBA00023004"/>
    </source>
</evidence>